<dbReference type="Pfam" id="PF00990">
    <property type="entry name" value="GGDEF"/>
    <property type="match status" value="1"/>
</dbReference>
<keyword evidence="1" id="KW-0597">Phosphoprotein</keyword>
<dbReference type="Gene3D" id="3.40.50.2300">
    <property type="match status" value="1"/>
</dbReference>
<dbReference type="InterPro" id="IPR035965">
    <property type="entry name" value="PAS-like_dom_sf"/>
</dbReference>
<dbReference type="InterPro" id="IPR000160">
    <property type="entry name" value="GGDEF_dom"/>
</dbReference>
<dbReference type="SUPFAM" id="SSF52172">
    <property type="entry name" value="CheY-like"/>
    <property type="match status" value="1"/>
</dbReference>
<evidence type="ECO:0000259" key="4">
    <source>
        <dbReference type="PROSITE" id="PS50113"/>
    </source>
</evidence>
<dbReference type="SMART" id="SM00448">
    <property type="entry name" value="REC"/>
    <property type="match status" value="1"/>
</dbReference>
<evidence type="ECO:0000259" key="5">
    <source>
        <dbReference type="PROSITE" id="PS50887"/>
    </source>
</evidence>
<dbReference type="Gene3D" id="3.30.70.270">
    <property type="match status" value="1"/>
</dbReference>
<gene>
    <name evidence="6" type="ORF">Dthio_PD1132</name>
</gene>
<feature type="domain" description="PAS" evidence="3">
    <location>
        <begin position="136"/>
        <end position="206"/>
    </location>
</feature>
<dbReference type="InterPro" id="IPR000014">
    <property type="entry name" value="PAS"/>
</dbReference>
<organism evidence="6 7">
    <name type="scientific">Desulfonatronospira thiodismutans ASO3-1</name>
    <dbReference type="NCBI Taxonomy" id="555779"/>
    <lineage>
        <taxon>Bacteria</taxon>
        <taxon>Pseudomonadati</taxon>
        <taxon>Thermodesulfobacteriota</taxon>
        <taxon>Desulfovibrionia</taxon>
        <taxon>Desulfovibrionales</taxon>
        <taxon>Desulfonatronovibrionaceae</taxon>
        <taxon>Desulfonatronospira</taxon>
    </lineage>
</organism>
<dbReference type="eggNOG" id="COG3706">
    <property type="taxonomic scope" value="Bacteria"/>
</dbReference>
<dbReference type="NCBIfam" id="TIGR00229">
    <property type="entry name" value="sensory_box"/>
    <property type="match status" value="2"/>
</dbReference>
<dbReference type="eggNOG" id="COG2199">
    <property type="taxonomic scope" value="Bacteria"/>
</dbReference>
<dbReference type="SUPFAM" id="SSF55073">
    <property type="entry name" value="Nucleotide cyclase"/>
    <property type="match status" value="1"/>
</dbReference>
<dbReference type="Gene3D" id="3.30.450.20">
    <property type="entry name" value="PAS domain"/>
    <property type="match status" value="2"/>
</dbReference>
<dbReference type="InterPro" id="IPR052155">
    <property type="entry name" value="Biofilm_reg_signaling"/>
</dbReference>
<evidence type="ECO:0000259" key="2">
    <source>
        <dbReference type="PROSITE" id="PS50110"/>
    </source>
</evidence>
<accession>D6SSX7</accession>
<dbReference type="InterPro" id="IPR013655">
    <property type="entry name" value="PAS_fold_3"/>
</dbReference>
<dbReference type="Proteomes" id="UP000005496">
    <property type="component" value="Unassembled WGS sequence"/>
</dbReference>
<dbReference type="CDD" id="cd00130">
    <property type="entry name" value="PAS"/>
    <property type="match status" value="2"/>
</dbReference>
<protein>
    <submittedName>
        <fullName evidence="6">Response regulator receiver modulated diguanylate cyclase with PAS/PAC sensor</fullName>
    </submittedName>
</protein>
<dbReference type="PROSITE" id="PS50887">
    <property type="entry name" value="GGDEF"/>
    <property type="match status" value="1"/>
</dbReference>
<dbReference type="SMART" id="SM00091">
    <property type="entry name" value="PAS"/>
    <property type="match status" value="2"/>
</dbReference>
<sequence>MNANAKEIMVVEDDPVTMMQTSRVLQEAGYNVLKAPTGEKAMEMVYNRRPALVLLDVMLPDMGGLEICRKIKSDSRLQGTYVIMFSGVQTESDDRAQGLESGADGYLVKPVRTRELLAQIEAMLRIRYAEMRLDEDRRWYEMVLNSIRELVLCMDHELTILWANQAAADSLDMRAEELIGRKCYHLWNENDKPCRKCPVTRSLESKSPDHSIVDTPDGRIWEVRAYPVKDEHDRMLSIVEVAQDITDMQKSRQALERSEKLLKEVTANMPGAVIQYQVQEEKGLLPLFVSRGVTELLGVTPEDILQDPVRLWDNVHPDDSEQVSSSMGDSLNRNEPFHGEFRVLDRDNSYKWLRISTVPYSDVREKMWYAMISDITLLKKAQEEMAYRAMHDYLTELPNRELLLDRLERAFAMASRYGHKVGVVFFDLNSFKPVNDLYGHMAGDKLLYQVGQRLQKCVRKSDTVARYGGDEFVAVLGSISSSQDVLRVARKISSEMSRPFVLEGMEIHQDFSMGISIYPDDAADPQELLRLADQSMYRAKKDPKSCYAFCSG</sequence>
<dbReference type="OrthoDB" id="5333838at2"/>
<evidence type="ECO:0000313" key="6">
    <source>
        <dbReference type="EMBL" id="EFI33793.1"/>
    </source>
</evidence>
<dbReference type="Pfam" id="PF00072">
    <property type="entry name" value="Response_reg"/>
    <property type="match status" value="1"/>
</dbReference>
<comment type="caution">
    <text evidence="6">The sequence shown here is derived from an EMBL/GenBank/DDBJ whole genome shotgun (WGS) entry which is preliminary data.</text>
</comment>
<dbReference type="InterPro" id="IPR043128">
    <property type="entry name" value="Rev_trsase/Diguanyl_cyclase"/>
</dbReference>
<feature type="domain" description="PAS" evidence="3">
    <location>
        <begin position="258"/>
        <end position="334"/>
    </location>
</feature>
<dbReference type="PANTHER" id="PTHR44757">
    <property type="entry name" value="DIGUANYLATE CYCLASE DGCP"/>
    <property type="match status" value="1"/>
</dbReference>
<feature type="domain" description="PAC" evidence="4">
    <location>
        <begin position="337"/>
        <end position="387"/>
    </location>
</feature>
<dbReference type="Pfam" id="PF08447">
    <property type="entry name" value="PAS_3"/>
    <property type="match status" value="1"/>
</dbReference>
<dbReference type="InterPro" id="IPR001789">
    <property type="entry name" value="Sig_transdc_resp-reg_receiver"/>
</dbReference>
<feature type="domain" description="Response regulatory" evidence="2">
    <location>
        <begin position="7"/>
        <end position="124"/>
    </location>
</feature>
<name>D6SSX7_9BACT</name>
<evidence type="ECO:0000259" key="3">
    <source>
        <dbReference type="PROSITE" id="PS50112"/>
    </source>
</evidence>
<dbReference type="Pfam" id="PF08448">
    <property type="entry name" value="PAS_4"/>
    <property type="match status" value="1"/>
</dbReference>
<dbReference type="PROSITE" id="PS50113">
    <property type="entry name" value="PAC"/>
    <property type="match status" value="2"/>
</dbReference>
<dbReference type="PROSITE" id="PS50110">
    <property type="entry name" value="RESPONSE_REGULATORY"/>
    <property type="match status" value="1"/>
</dbReference>
<proteinExistence type="predicted"/>
<feature type="modified residue" description="4-aspartylphosphate" evidence="1">
    <location>
        <position position="56"/>
    </location>
</feature>
<dbReference type="PANTHER" id="PTHR44757:SF2">
    <property type="entry name" value="BIOFILM ARCHITECTURE MAINTENANCE PROTEIN MBAA"/>
    <property type="match status" value="1"/>
</dbReference>
<dbReference type="RefSeq" id="WP_008871142.1">
    <property type="nucleotide sequence ID" value="NZ_ACJN02000003.1"/>
</dbReference>
<dbReference type="InterPro" id="IPR029787">
    <property type="entry name" value="Nucleotide_cyclase"/>
</dbReference>
<evidence type="ECO:0000256" key="1">
    <source>
        <dbReference type="PROSITE-ProRule" id="PRU00169"/>
    </source>
</evidence>
<dbReference type="EMBL" id="ACJN02000003">
    <property type="protein sequence ID" value="EFI33793.1"/>
    <property type="molecule type" value="Genomic_DNA"/>
</dbReference>
<dbReference type="SUPFAM" id="SSF55785">
    <property type="entry name" value="PYP-like sensor domain (PAS domain)"/>
    <property type="match status" value="2"/>
</dbReference>
<dbReference type="NCBIfam" id="TIGR00254">
    <property type="entry name" value="GGDEF"/>
    <property type="match status" value="1"/>
</dbReference>
<feature type="domain" description="PAC" evidence="4">
    <location>
        <begin position="206"/>
        <end position="257"/>
    </location>
</feature>
<dbReference type="GO" id="GO:0000160">
    <property type="term" value="P:phosphorelay signal transduction system"/>
    <property type="evidence" value="ECO:0007669"/>
    <property type="project" value="InterPro"/>
</dbReference>
<keyword evidence="7" id="KW-1185">Reference proteome</keyword>
<reference evidence="6" key="1">
    <citation type="submission" date="2010-05" db="EMBL/GenBank/DDBJ databases">
        <title>The draft genome of Desulfonatronospira thiodismutans ASO3-1.</title>
        <authorList>
            <consortium name="US DOE Joint Genome Institute (JGI-PGF)"/>
            <person name="Lucas S."/>
            <person name="Copeland A."/>
            <person name="Lapidus A."/>
            <person name="Cheng J.-F."/>
            <person name="Bruce D."/>
            <person name="Goodwin L."/>
            <person name="Pitluck S."/>
            <person name="Chertkov O."/>
            <person name="Brettin T."/>
            <person name="Detter J.C."/>
            <person name="Han C."/>
            <person name="Land M.L."/>
            <person name="Hauser L."/>
            <person name="Kyrpides N."/>
            <person name="Mikhailova N."/>
            <person name="Muyzer G."/>
            <person name="Woyke T."/>
        </authorList>
    </citation>
    <scope>NUCLEOTIDE SEQUENCE [LARGE SCALE GENOMIC DNA]</scope>
    <source>
        <strain evidence="6">ASO3-1</strain>
    </source>
</reference>
<dbReference type="AlphaFoldDB" id="D6SSX7"/>
<dbReference type="CDD" id="cd01949">
    <property type="entry name" value="GGDEF"/>
    <property type="match status" value="1"/>
</dbReference>
<dbReference type="SMART" id="SM00267">
    <property type="entry name" value="GGDEF"/>
    <property type="match status" value="1"/>
</dbReference>
<feature type="domain" description="GGDEF" evidence="5">
    <location>
        <begin position="419"/>
        <end position="552"/>
    </location>
</feature>
<dbReference type="InterPro" id="IPR013656">
    <property type="entry name" value="PAS_4"/>
</dbReference>
<dbReference type="PROSITE" id="PS50112">
    <property type="entry name" value="PAS"/>
    <property type="match status" value="2"/>
</dbReference>
<dbReference type="InterPro" id="IPR011006">
    <property type="entry name" value="CheY-like_superfamily"/>
</dbReference>
<dbReference type="InterPro" id="IPR000700">
    <property type="entry name" value="PAS-assoc_C"/>
</dbReference>
<evidence type="ECO:0000313" key="7">
    <source>
        <dbReference type="Proteomes" id="UP000005496"/>
    </source>
</evidence>